<evidence type="ECO:0000313" key="5">
    <source>
        <dbReference type="Proteomes" id="UP000662572"/>
    </source>
</evidence>
<dbReference type="InterPro" id="IPR013078">
    <property type="entry name" value="His_Pase_superF_clade-1"/>
</dbReference>
<reference evidence="4" key="1">
    <citation type="journal article" date="2014" name="Int. J. Syst. Evol. Microbiol.">
        <title>Complete genome sequence of Corynebacterium casei LMG S-19264T (=DSM 44701T), isolated from a smear-ripened cheese.</title>
        <authorList>
            <consortium name="US DOE Joint Genome Institute (JGI-PGF)"/>
            <person name="Walter F."/>
            <person name="Albersmeier A."/>
            <person name="Kalinowski J."/>
            <person name="Ruckert C."/>
        </authorList>
    </citation>
    <scope>NUCLEOTIDE SEQUENCE</scope>
    <source>
        <strain evidence="4">KCTC 32296</strain>
    </source>
</reference>
<dbReference type="PANTHER" id="PTHR20935">
    <property type="entry name" value="PHOSPHOGLYCERATE MUTASE-RELATED"/>
    <property type="match status" value="1"/>
</dbReference>
<dbReference type="InterPro" id="IPR051021">
    <property type="entry name" value="Mito_Ser/Thr_phosphatase"/>
</dbReference>
<reference evidence="4" key="2">
    <citation type="submission" date="2020-09" db="EMBL/GenBank/DDBJ databases">
        <authorList>
            <person name="Sun Q."/>
            <person name="Kim S."/>
        </authorList>
    </citation>
    <scope>NUCLEOTIDE SEQUENCE</scope>
    <source>
        <strain evidence="4">KCTC 32296</strain>
    </source>
</reference>
<proteinExistence type="predicted"/>
<dbReference type="Pfam" id="PF00300">
    <property type="entry name" value="His_Phos_1"/>
    <property type="match status" value="1"/>
</dbReference>
<comment type="caution">
    <text evidence="4">The sequence shown here is derived from an EMBL/GenBank/DDBJ whole genome shotgun (WGS) entry which is preliminary data.</text>
</comment>
<dbReference type="Proteomes" id="UP000662572">
    <property type="component" value="Unassembled WGS sequence"/>
</dbReference>
<dbReference type="AlphaFoldDB" id="A0A918US05"/>
<dbReference type="GO" id="GO:0016787">
    <property type="term" value="F:hydrolase activity"/>
    <property type="evidence" value="ECO:0007669"/>
    <property type="project" value="UniProtKB-KW"/>
</dbReference>
<evidence type="ECO:0000313" key="4">
    <source>
        <dbReference type="EMBL" id="GGZ30311.1"/>
    </source>
</evidence>
<evidence type="ECO:0000256" key="3">
    <source>
        <dbReference type="SAM" id="MobiDB-lite"/>
    </source>
</evidence>
<dbReference type="CDD" id="cd07067">
    <property type="entry name" value="HP_PGM_like"/>
    <property type="match status" value="1"/>
</dbReference>
<name>A0A918US05_9CAUL</name>
<sequence>MKHLIIMRHGKAEKDAESGEDFDRDLAPRGLREAAAVALALKDYGLKPDFALVSSAHRTLQTFEQVSAVFGGIDAEVNDAIYNADSRKLRQFIEAHEDRGECLLLIAHNPGVQYLVAEYLYEGAAGPEVTDRIRNSYPTATATVFEVDVAGRPTYDGLYKPKDLIGADEEPA</sequence>
<evidence type="ECO:0000256" key="1">
    <source>
        <dbReference type="ARBA" id="ARBA00022801"/>
    </source>
</evidence>
<feature type="region of interest" description="Disordered" evidence="3">
    <location>
        <begin position="1"/>
        <end position="21"/>
    </location>
</feature>
<gene>
    <name evidence="4" type="primary">sixA</name>
    <name evidence="4" type="ORF">GCM10011273_15700</name>
</gene>
<dbReference type="SMART" id="SM00855">
    <property type="entry name" value="PGAM"/>
    <property type="match status" value="1"/>
</dbReference>
<dbReference type="Gene3D" id="3.40.50.1240">
    <property type="entry name" value="Phosphoglycerate mutase-like"/>
    <property type="match status" value="1"/>
</dbReference>
<dbReference type="EMBL" id="BMZB01000001">
    <property type="protein sequence ID" value="GGZ30311.1"/>
    <property type="molecule type" value="Genomic_DNA"/>
</dbReference>
<accession>A0A918US05</accession>
<dbReference type="SUPFAM" id="SSF53254">
    <property type="entry name" value="Phosphoglycerate mutase-like"/>
    <property type="match status" value="1"/>
</dbReference>
<keyword evidence="1" id="KW-0378">Hydrolase</keyword>
<protein>
    <submittedName>
        <fullName evidence="4">Phosphohistidine phosphatase</fullName>
    </submittedName>
</protein>
<dbReference type="RefSeq" id="WP_189485806.1">
    <property type="nucleotide sequence ID" value="NZ_BMZB01000001.1"/>
</dbReference>
<keyword evidence="5" id="KW-1185">Reference proteome</keyword>
<feature type="binding site" evidence="2">
    <location>
        <position position="58"/>
    </location>
    <ligand>
        <name>substrate</name>
    </ligand>
</feature>
<dbReference type="InterPro" id="IPR029033">
    <property type="entry name" value="His_PPase_superfam"/>
</dbReference>
<organism evidence="4 5">
    <name type="scientific">Asticcacaulis endophyticus</name>
    <dbReference type="NCBI Taxonomy" id="1395890"/>
    <lineage>
        <taxon>Bacteria</taxon>
        <taxon>Pseudomonadati</taxon>
        <taxon>Pseudomonadota</taxon>
        <taxon>Alphaproteobacteria</taxon>
        <taxon>Caulobacterales</taxon>
        <taxon>Caulobacteraceae</taxon>
        <taxon>Asticcacaulis</taxon>
    </lineage>
</organism>
<evidence type="ECO:0000256" key="2">
    <source>
        <dbReference type="PIRSR" id="PIRSR613078-2"/>
    </source>
</evidence>
<dbReference type="PANTHER" id="PTHR20935:SF1">
    <property type="entry name" value="SLL1549 PROTEIN"/>
    <property type="match status" value="1"/>
</dbReference>